<evidence type="ECO:0000259" key="1">
    <source>
        <dbReference type="Pfam" id="PF09423"/>
    </source>
</evidence>
<evidence type="ECO:0000259" key="2">
    <source>
        <dbReference type="Pfam" id="PF16655"/>
    </source>
</evidence>
<dbReference type="Pfam" id="PF09423">
    <property type="entry name" value="PhoD"/>
    <property type="match status" value="1"/>
</dbReference>
<dbReference type="Pfam" id="PF16655">
    <property type="entry name" value="PhoD_N"/>
    <property type="match status" value="1"/>
</dbReference>
<protein>
    <submittedName>
        <fullName evidence="3">Alkaline phosphatase D family protein</fullName>
    </submittedName>
</protein>
<evidence type="ECO:0000313" key="3">
    <source>
        <dbReference type="EMBL" id="MCM2578726.1"/>
    </source>
</evidence>
<comment type="caution">
    <text evidence="3">The sequence shown here is derived from an EMBL/GenBank/DDBJ whole genome shotgun (WGS) entry which is preliminary data.</text>
</comment>
<dbReference type="CDD" id="cd07389">
    <property type="entry name" value="MPP_PhoD"/>
    <property type="match status" value="1"/>
</dbReference>
<dbReference type="PANTHER" id="PTHR43606">
    <property type="entry name" value="PHOSPHATASE, PUTATIVE (AFU_ORTHOLOGUE AFUA_6G08710)-RELATED"/>
    <property type="match status" value="1"/>
</dbReference>
<feature type="domain" description="PhoD-like phosphatase metallophosphatase" evidence="1">
    <location>
        <begin position="167"/>
        <end position="502"/>
    </location>
</feature>
<reference evidence="3" key="1">
    <citation type="journal article" date="2023" name="Int. J. Syst. Evol. Microbiol.">
        <title>Streptomyces meridianus sp. nov. isolated from brackish water of the Tagus estuary in Alcochete, Portugal.</title>
        <authorList>
            <person name="Santos J.D.N."/>
            <person name="Klimek D."/>
            <person name="Calusinska M."/>
            <person name="Lobo Da Cunha A."/>
            <person name="Catita J."/>
            <person name="Goncalves H."/>
            <person name="Gonzalez I."/>
            <person name="Reyes F."/>
            <person name="Lage O.M."/>
        </authorList>
    </citation>
    <scope>NUCLEOTIDE SEQUENCE</scope>
    <source>
        <strain evidence="3">MTZ3.1</strain>
    </source>
</reference>
<dbReference type="RefSeq" id="WP_251415688.1">
    <property type="nucleotide sequence ID" value="NZ_JAMQGM010000031.1"/>
</dbReference>
<dbReference type="Gene3D" id="2.60.40.380">
    <property type="entry name" value="Purple acid phosphatase-like, N-terminal"/>
    <property type="match status" value="1"/>
</dbReference>
<evidence type="ECO:0000313" key="4">
    <source>
        <dbReference type="Proteomes" id="UP001167160"/>
    </source>
</evidence>
<accession>A0ABT0X865</accession>
<organism evidence="3 4">
    <name type="scientific">Streptomyces meridianus</name>
    <dbReference type="NCBI Taxonomy" id="2938945"/>
    <lineage>
        <taxon>Bacteria</taxon>
        <taxon>Bacillati</taxon>
        <taxon>Actinomycetota</taxon>
        <taxon>Actinomycetes</taxon>
        <taxon>Kitasatosporales</taxon>
        <taxon>Streptomycetaceae</taxon>
        <taxon>Streptomyces</taxon>
    </lineage>
</organism>
<dbReference type="InterPro" id="IPR032093">
    <property type="entry name" value="PhoD_N"/>
</dbReference>
<dbReference type="InterPro" id="IPR038607">
    <property type="entry name" value="PhoD-like_sf"/>
</dbReference>
<gene>
    <name evidence="3" type="ORF">M1E25_15425</name>
</gene>
<dbReference type="InterPro" id="IPR018946">
    <property type="entry name" value="PhoD-like_MPP"/>
</dbReference>
<name>A0ABT0X865_9ACTN</name>
<dbReference type="Gene3D" id="3.60.21.70">
    <property type="entry name" value="PhoD-like phosphatase"/>
    <property type="match status" value="1"/>
</dbReference>
<keyword evidence="4" id="KW-1185">Reference proteome</keyword>
<feature type="domain" description="Phospholipase D N-terminal" evidence="2">
    <location>
        <begin position="58"/>
        <end position="154"/>
    </location>
</feature>
<proteinExistence type="predicted"/>
<dbReference type="InterPro" id="IPR006311">
    <property type="entry name" value="TAT_signal"/>
</dbReference>
<dbReference type="Proteomes" id="UP001167160">
    <property type="component" value="Unassembled WGS sequence"/>
</dbReference>
<dbReference type="PANTHER" id="PTHR43606:SF2">
    <property type="entry name" value="ALKALINE PHOSPHATASE FAMILY PROTEIN (AFU_ORTHOLOGUE AFUA_5G03860)"/>
    <property type="match status" value="1"/>
</dbReference>
<dbReference type="SUPFAM" id="SSF56300">
    <property type="entry name" value="Metallo-dependent phosphatases"/>
    <property type="match status" value="1"/>
</dbReference>
<sequence length="533" mass="58797">MNTARNTSGSAERAALGRRRFLAGAGALAGLAALSQLPLEGSALAAPRIRSGEYPFRLGIASGEPTPDGVVLWTRLVPEPFSPDGGMPGRAVPVDWQVAADAGMRTVVRQGTVSALPELAHSVHVEVDGLRPGREYFYRFRYRGDVSDVGRTRTAPRRDASPGSLTFAYASCQDWSHGFYGAYRNMAEEDLDLVVHLGDYVYEYGVPADGGLRRTPTPDVLREGPKDLDRWRMQYALYKSDPDLQRTHARFPWLVTWDDHEVENDYAGAYDGPVGTDRAAAYKAWYEHQPLRRRSLPRKDGSLLLYGRSHWGDLAQIDMLDTRQYRTAPPCGWGEAPACEAGNDPAKGTLLGSTQETWLLDGLRGSRARWNVIATSVMMARLDHDGPSGDIIWHDAWDGFPASRRAVTDTFTSAGVRNPVLVAGDWHSTFVSDITSDFDRPDAPVVATEFVGTSISTNGDDEVYGPYYGPMIKWNPHIKFFDGDRRGYVTCTVSESEWRTDLRMVPTVSRPDVAATTYASFVVEDGKPGAVRV</sequence>
<dbReference type="PROSITE" id="PS51318">
    <property type="entry name" value="TAT"/>
    <property type="match status" value="1"/>
</dbReference>
<dbReference type="EMBL" id="JAMQGM010000031">
    <property type="protein sequence ID" value="MCM2578726.1"/>
    <property type="molecule type" value="Genomic_DNA"/>
</dbReference>
<dbReference type="InterPro" id="IPR052900">
    <property type="entry name" value="Phospholipid_Metab_Enz"/>
</dbReference>
<dbReference type="InterPro" id="IPR029052">
    <property type="entry name" value="Metallo-depent_PP-like"/>
</dbReference>